<name>A0A937CQA1_9BURK</name>
<evidence type="ECO:0000313" key="2">
    <source>
        <dbReference type="EMBL" id="MBL0389656.1"/>
    </source>
</evidence>
<keyword evidence="1" id="KW-0732">Signal</keyword>
<gene>
    <name evidence="2" type="ORF">JJ685_00730</name>
</gene>
<dbReference type="Gene3D" id="2.40.160.130">
    <property type="entry name" value="Capsule assembly protein Wzi"/>
    <property type="match status" value="1"/>
</dbReference>
<dbReference type="EMBL" id="JAEQNE010000001">
    <property type="protein sequence ID" value="MBL0389656.1"/>
    <property type="molecule type" value="Genomic_DNA"/>
</dbReference>
<feature type="signal peptide" evidence="1">
    <location>
        <begin position="1"/>
        <end position="34"/>
    </location>
</feature>
<keyword evidence="3" id="KW-1185">Reference proteome</keyword>
<dbReference type="InterPro" id="IPR026950">
    <property type="entry name" value="Caps_assemb_Wzi"/>
</dbReference>
<reference evidence="2 3" key="1">
    <citation type="journal article" date="2017" name="Int. J. Syst. Evol. Microbiol.">
        <title>Ramlibacter monticola sp. nov., isolated from forest soil.</title>
        <authorList>
            <person name="Chaudhary D.K."/>
            <person name="Kim J."/>
        </authorList>
    </citation>
    <scope>NUCLEOTIDE SEQUENCE [LARGE SCALE GENOMIC DNA]</scope>
    <source>
        <strain evidence="2 3">KACC 19175</strain>
    </source>
</reference>
<dbReference type="AlphaFoldDB" id="A0A937CQA1"/>
<sequence>MAETHTYTRSSGSSKLAGAMAAALAILASSQAQAQSAVLVEAGNERLRDDLQWLADRGVIQLSTWSWPLPLAAIDAALAARRSVLTAADRDALADVEIELARQRVALGGGVALRGNTASHPAMGFEAPVRADAEASAWIEGTRGPVAGRLQVRGLYQPLTSRQSNFNLEGSYIAGNVGGQVLWAGQLAHWWGPGQDGSLIWSNAALAIPGIGLKRGQERPFETRWLSWLGPWSYELFLGQMLHNQFASGTKVFSMRFQVEPLPRFQLGFSRLIQWGGSVGGDGLDALGDAILGRSNDPNGAVNNEIAGFDLRYTWLPGGNPLTLYGQFIGEDEANRAPTEYLSLVGLQFKHTWAGARLQWYLESADTMANRFFGLKDGTPGIAYRHSQFLDGMYHEGLPIAHFMGGDGRANSIGVSVAPVQNPYRVRYGARYLRAEVNPGNQTVNLAFPAADTVKLAELSASWYTRILSVRAAKVHLGLSFLDSRNTGRDTGVKFGVEVPL</sequence>
<proteinExistence type="predicted"/>
<feature type="chain" id="PRO_5037533965" description="Capsule assembly Wzi family protein" evidence="1">
    <location>
        <begin position="35"/>
        <end position="501"/>
    </location>
</feature>
<dbReference type="InterPro" id="IPR038636">
    <property type="entry name" value="Wzi_sf"/>
</dbReference>
<evidence type="ECO:0000256" key="1">
    <source>
        <dbReference type="SAM" id="SignalP"/>
    </source>
</evidence>
<evidence type="ECO:0000313" key="3">
    <source>
        <dbReference type="Proteomes" id="UP000599109"/>
    </source>
</evidence>
<evidence type="ECO:0008006" key="4">
    <source>
        <dbReference type="Google" id="ProtNLM"/>
    </source>
</evidence>
<organism evidence="2 3">
    <name type="scientific">Ramlibacter monticola</name>
    <dbReference type="NCBI Taxonomy" id="1926872"/>
    <lineage>
        <taxon>Bacteria</taxon>
        <taxon>Pseudomonadati</taxon>
        <taxon>Pseudomonadota</taxon>
        <taxon>Betaproteobacteria</taxon>
        <taxon>Burkholderiales</taxon>
        <taxon>Comamonadaceae</taxon>
        <taxon>Ramlibacter</taxon>
    </lineage>
</organism>
<dbReference type="RefSeq" id="WP_201672260.1">
    <property type="nucleotide sequence ID" value="NZ_JAEQNE010000001.1"/>
</dbReference>
<dbReference type="Proteomes" id="UP000599109">
    <property type="component" value="Unassembled WGS sequence"/>
</dbReference>
<protein>
    <recommendedName>
        <fullName evidence="4">Capsule assembly Wzi family protein</fullName>
    </recommendedName>
</protein>
<accession>A0A937CQA1</accession>
<comment type="caution">
    <text evidence="2">The sequence shown here is derived from an EMBL/GenBank/DDBJ whole genome shotgun (WGS) entry which is preliminary data.</text>
</comment>
<dbReference type="Pfam" id="PF14052">
    <property type="entry name" value="Caps_assemb_Wzi"/>
    <property type="match status" value="1"/>
</dbReference>